<evidence type="ECO:0000259" key="10">
    <source>
        <dbReference type="Pfam" id="PF00288"/>
    </source>
</evidence>
<keyword evidence="9" id="KW-0414">Isoprene biosynthesis</keyword>
<evidence type="ECO:0000313" key="12">
    <source>
        <dbReference type="EMBL" id="RLE08439.1"/>
    </source>
</evidence>
<comment type="function">
    <text evidence="9">Catalyzes the phosphorylation of the position 2 hydroxy group of 4-diphosphocytidyl-2C-methyl-D-erythritol.</text>
</comment>
<gene>
    <name evidence="9" type="primary">ispE</name>
    <name evidence="12" type="ORF">DRZ78_01085</name>
</gene>
<sequence length="289" mass="32493">MRKLFLQTAAKVNLYLNVLGKRDDGYHEIESIMQSVTLYDKLILRKLKGGINVWCDDPDVPSGKENLCYRAAELFLKRLKIKQGVEIEIHKLIPTRAGLGGGSADAAATLQGMSRLFGVDVPYQELLKWAEELGSDVPFCLKGGTSLVRGKGENILSLPPIKKGWFVLVNPKIPISTSWIYKKIRVGLTKKRLNVNLLTEFLKRQDLCGINAFLYNKLEEVAFEEFPLMRKIKEDMLKLGAYGALMTGSGSTIFGVTEKREEAENILNKLQKRGKVYLVQPIDKSFKEA</sequence>
<accession>A0A662D5S0</accession>
<feature type="active site" evidence="9">
    <location>
        <position position="136"/>
    </location>
</feature>
<protein>
    <recommendedName>
        <fullName evidence="3 9">4-diphosphocytidyl-2-C-methyl-D-erythritol kinase</fullName>
        <shortName evidence="9">CMK</shortName>
        <ecNumber evidence="2 9">2.7.1.148</ecNumber>
    </recommendedName>
    <alternativeName>
        <fullName evidence="8 9">4-(cytidine-5'-diphospho)-2-C-methyl-D-erythritol kinase</fullName>
    </alternativeName>
</protein>
<dbReference type="InterPro" id="IPR004424">
    <property type="entry name" value="IspE"/>
</dbReference>
<reference evidence="12 13" key="1">
    <citation type="submission" date="2018-06" db="EMBL/GenBank/DDBJ databases">
        <title>Extensive metabolic versatility and redundancy in microbially diverse, dynamic hydrothermal sediments.</title>
        <authorList>
            <person name="Dombrowski N."/>
            <person name="Teske A."/>
            <person name="Baker B.J."/>
        </authorList>
    </citation>
    <scope>NUCLEOTIDE SEQUENCE [LARGE SCALE GENOMIC DNA]</scope>
    <source>
        <strain evidence="12">B7_G13</strain>
    </source>
</reference>
<comment type="caution">
    <text evidence="12">The sequence shown here is derived from an EMBL/GenBank/DDBJ whole genome shotgun (WGS) entry which is preliminary data.</text>
</comment>
<evidence type="ECO:0000256" key="4">
    <source>
        <dbReference type="ARBA" id="ARBA00022679"/>
    </source>
</evidence>
<dbReference type="Gene3D" id="3.30.70.890">
    <property type="entry name" value="GHMP kinase, C-terminal domain"/>
    <property type="match status" value="1"/>
</dbReference>
<feature type="domain" description="GHMP kinase C-terminal" evidence="11">
    <location>
        <begin position="207"/>
        <end position="275"/>
    </location>
</feature>
<dbReference type="AlphaFoldDB" id="A0A662D5S0"/>
<evidence type="ECO:0000259" key="11">
    <source>
        <dbReference type="Pfam" id="PF08544"/>
    </source>
</evidence>
<name>A0A662D5S0_UNCAE</name>
<dbReference type="NCBIfam" id="TIGR00154">
    <property type="entry name" value="ispE"/>
    <property type="match status" value="1"/>
</dbReference>
<evidence type="ECO:0000256" key="3">
    <source>
        <dbReference type="ARBA" id="ARBA00017473"/>
    </source>
</evidence>
<dbReference type="UniPathway" id="UPA00056">
    <property type="reaction ID" value="UER00094"/>
</dbReference>
<comment type="pathway">
    <text evidence="9">Isoprenoid biosynthesis; isopentenyl diphosphate biosynthesis via DXP pathway; isopentenyl diphosphate from 1-deoxy-D-xylulose 5-phosphate: step 3/6.</text>
</comment>
<evidence type="ECO:0000256" key="5">
    <source>
        <dbReference type="ARBA" id="ARBA00022741"/>
    </source>
</evidence>
<dbReference type="GO" id="GO:0019288">
    <property type="term" value="P:isopentenyl diphosphate biosynthetic process, methylerythritol 4-phosphate pathway"/>
    <property type="evidence" value="ECO:0007669"/>
    <property type="project" value="UniProtKB-UniRule"/>
</dbReference>
<dbReference type="Gene3D" id="3.30.230.10">
    <property type="match status" value="1"/>
</dbReference>
<dbReference type="EMBL" id="QMPY01000025">
    <property type="protein sequence ID" value="RLE08439.1"/>
    <property type="molecule type" value="Genomic_DNA"/>
</dbReference>
<dbReference type="GO" id="GO:0050515">
    <property type="term" value="F:4-(cytidine 5'-diphospho)-2-C-methyl-D-erythritol kinase activity"/>
    <property type="evidence" value="ECO:0007669"/>
    <property type="project" value="UniProtKB-UniRule"/>
</dbReference>
<dbReference type="InterPro" id="IPR013750">
    <property type="entry name" value="GHMP_kinase_C_dom"/>
</dbReference>
<keyword evidence="7 9" id="KW-0067">ATP-binding</keyword>
<dbReference type="PIRSF" id="PIRSF010376">
    <property type="entry name" value="IspE"/>
    <property type="match status" value="1"/>
</dbReference>
<dbReference type="HAMAP" id="MF_00061">
    <property type="entry name" value="IspE"/>
    <property type="match status" value="1"/>
</dbReference>
<evidence type="ECO:0000313" key="13">
    <source>
        <dbReference type="Proteomes" id="UP000277457"/>
    </source>
</evidence>
<dbReference type="SUPFAM" id="SSF55060">
    <property type="entry name" value="GHMP Kinase, C-terminal domain"/>
    <property type="match status" value="1"/>
</dbReference>
<dbReference type="GO" id="GO:0016114">
    <property type="term" value="P:terpenoid biosynthetic process"/>
    <property type="evidence" value="ECO:0007669"/>
    <property type="project" value="UniProtKB-UniRule"/>
</dbReference>
<feature type="active site" evidence="9">
    <location>
        <position position="11"/>
    </location>
</feature>
<comment type="similarity">
    <text evidence="1 9">Belongs to the GHMP kinase family. IspE subfamily.</text>
</comment>
<comment type="catalytic activity">
    <reaction evidence="9">
        <text>4-CDP-2-C-methyl-D-erythritol + ATP = 4-CDP-2-C-methyl-D-erythritol 2-phosphate + ADP + H(+)</text>
        <dbReference type="Rhea" id="RHEA:18437"/>
        <dbReference type="ChEBI" id="CHEBI:15378"/>
        <dbReference type="ChEBI" id="CHEBI:30616"/>
        <dbReference type="ChEBI" id="CHEBI:57823"/>
        <dbReference type="ChEBI" id="CHEBI:57919"/>
        <dbReference type="ChEBI" id="CHEBI:456216"/>
        <dbReference type="EC" id="2.7.1.148"/>
    </reaction>
</comment>
<organism evidence="12 13">
    <name type="scientific">Aerophobetes bacterium</name>
    <dbReference type="NCBI Taxonomy" id="2030807"/>
    <lineage>
        <taxon>Bacteria</taxon>
        <taxon>Candidatus Aerophobota</taxon>
    </lineage>
</organism>
<dbReference type="InterPro" id="IPR036554">
    <property type="entry name" value="GHMP_kinase_C_sf"/>
</dbReference>
<evidence type="ECO:0000256" key="1">
    <source>
        <dbReference type="ARBA" id="ARBA00009684"/>
    </source>
</evidence>
<keyword evidence="4 9" id="KW-0808">Transferase</keyword>
<evidence type="ECO:0000256" key="7">
    <source>
        <dbReference type="ARBA" id="ARBA00022840"/>
    </source>
</evidence>
<dbReference type="Pfam" id="PF00288">
    <property type="entry name" value="GHMP_kinases_N"/>
    <property type="match status" value="1"/>
</dbReference>
<evidence type="ECO:0000256" key="8">
    <source>
        <dbReference type="ARBA" id="ARBA00032554"/>
    </source>
</evidence>
<dbReference type="InterPro" id="IPR020568">
    <property type="entry name" value="Ribosomal_Su5_D2-typ_SF"/>
</dbReference>
<feature type="binding site" evidence="9">
    <location>
        <begin position="94"/>
        <end position="104"/>
    </location>
    <ligand>
        <name>ATP</name>
        <dbReference type="ChEBI" id="CHEBI:30616"/>
    </ligand>
</feature>
<keyword evidence="6 9" id="KW-0418">Kinase</keyword>
<evidence type="ECO:0000256" key="6">
    <source>
        <dbReference type="ARBA" id="ARBA00022777"/>
    </source>
</evidence>
<dbReference type="Pfam" id="PF08544">
    <property type="entry name" value="GHMP_kinases_C"/>
    <property type="match status" value="1"/>
</dbReference>
<proteinExistence type="inferred from homology"/>
<dbReference type="PANTHER" id="PTHR43527:SF2">
    <property type="entry name" value="4-DIPHOSPHOCYTIDYL-2-C-METHYL-D-ERYTHRITOL KINASE, CHLOROPLASTIC"/>
    <property type="match status" value="1"/>
</dbReference>
<dbReference type="SUPFAM" id="SSF54211">
    <property type="entry name" value="Ribosomal protein S5 domain 2-like"/>
    <property type="match status" value="1"/>
</dbReference>
<dbReference type="GO" id="GO:0005524">
    <property type="term" value="F:ATP binding"/>
    <property type="evidence" value="ECO:0007669"/>
    <property type="project" value="UniProtKB-UniRule"/>
</dbReference>
<dbReference type="PANTHER" id="PTHR43527">
    <property type="entry name" value="4-DIPHOSPHOCYTIDYL-2-C-METHYL-D-ERYTHRITOL KINASE, CHLOROPLASTIC"/>
    <property type="match status" value="1"/>
</dbReference>
<feature type="domain" description="GHMP kinase N-terminal" evidence="10">
    <location>
        <begin position="66"/>
        <end position="144"/>
    </location>
</feature>
<keyword evidence="5 9" id="KW-0547">Nucleotide-binding</keyword>
<evidence type="ECO:0000256" key="2">
    <source>
        <dbReference type="ARBA" id="ARBA00012052"/>
    </source>
</evidence>
<dbReference type="InterPro" id="IPR014721">
    <property type="entry name" value="Ribsml_uS5_D2-typ_fold_subgr"/>
</dbReference>
<evidence type="ECO:0000256" key="9">
    <source>
        <dbReference type="HAMAP-Rule" id="MF_00061"/>
    </source>
</evidence>
<dbReference type="EC" id="2.7.1.148" evidence="2 9"/>
<dbReference type="Proteomes" id="UP000277457">
    <property type="component" value="Unassembled WGS sequence"/>
</dbReference>
<dbReference type="InterPro" id="IPR006204">
    <property type="entry name" value="GHMP_kinase_N_dom"/>
</dbReference>